<feature type="transmembrane region" description="Helical" evidence="6">
    <location>
        <begin position="85"/>
        <end position="103"/>
    </location>
</feature>
<dbReference type="InterPro" id="IPR022791">
    <property type="entry name" value="L-PG_synthase/AglD"/>
</dbReference>
<keyword evidence="2" id="KW-1003">Cell membrane</keyword>
<dbReference type="AlphaFoldDB" id="X0ZH29"/>
<comment type="subcellular location">
    <subcellularLocation>
        <location evidence="1">Cell membrane</location>
        <topology evidence="1">Multi-pass membrane protein</topology>
    </subcellularLocation>
</comment>
<keyword evidence="3 6" id="KW-0812">Transmembrane</keyword>
<feature type="transmembrane region" description="Helical" evidence="6">
    <location>
        <begin position="54"/>
        <end position="73"/>
    </location>
</feature>
<evidence type="ECO:0000256" key="3">
    <source>
        <dbReference type="ARBA" id="ARBA00022692"/>
    </source>
</evidence>
<feature type="transmembrane region" description="Helical" evidence="6">
    <location>
        <begin position="208"/>
        <end position="232"/>
    </location>
</feature>
<organism evidence="7">
    <name type="scientific">marine sediment metagenome</name>
    <dbReference type="NCBI Taxonomy" id="412755"/>
    <lineage>
        <taxon>unclassified sequences</taxon>
        <taxon>metagenomes</taxon>
        <taxon>ecological metagenomes</taxon>
    </lineage>
</organism>
<name>X0ZH29_9ZZZZ</name>
<comment type="caution">
    <text evidence="7">The sequence shown here is derived from an EMBL/GenBank/DDBJ whole genome shotgun (WGS) entry which is preliminary data.</text>
</comment>
<feature type="transmembrane region" description="Helical" evidence="6">
    <location>
        <begin position="137"/>
        <end position="158"/>
    </location>
</feature>
<evidence type="ECO:0000256" key="2">
    <source>
        <dbReference type="ARBA" id="ARBA00022475"/>
    </source>
</evidence>
<feature type="transmembrane region" description="Helical" evidence="6">
    <location>
        <begin position="164"/>
        <end position="187"/>
    </location>
</feature>
<evidence type="ECO:0000256" key="4">
    <source>
        <dbReference type="ARBA" id="ARBA00022989"/>
    </source>
</evidence>
<evidence type="ECO:0000256" key="5">
    <source>
        <dbReference type="ARBA" id="ARBA00023136"/>
    </source>
</evidence>
<dbReference type="Pfam" id="PF03706">
    <property type="entry name" value="LPG_synthase_TM"/>
    <property type="match status" value="1"/>
</dbReference>
<evidence type="ECO:0008006" key="8">
    <source>
        <dbReference type="Google" id="ProtNLM"/>
    </source>
</evidence>
<sequence>MKNRIISFYRENKKLILLLVRIIISVSLIVFLVKTQFKDIRSALEIIKSVNKPLLILSLSTHIFGIWITAVRWNTLLGTQKVNLGTTTLTLTVLIGFFFNNFLPTSIGGDVFRTYDAAKKANIPIETSASIIIVERFSGIISASTYAIIALFLGFTAIGNQSFIIPVIIFFIICIIIAFLILNPSILRLNKLINKIKFLKKVKEKLANIYFTFLSFKKFKWVLARVMIYSFLL</sequence>
<keyword evidence="4 6" id="KW-1133">Transmembrane helix</keyword>
<dbReference type="EMBL" id="BART01002166">
    <property type="protein sequence ID" value="GAG57437.1"/>
    <property type="molecule type" value="Genomic_DNA"/>
</dbReference>
<evidence type="ECO:0000256" key="6">
    <source>
        <dbReference type="SAM" id="Phobius"/>
    </source>
</evidence>
<dbReference type="PANTHER" id="PTHR40277:SF1">
    <property type="entry name" value="BLL5419 PROTEIN"/>
    <property type="match status" value="1"/>
</dbReference>
<proteinExistence type="predicted"/>
<evidence type="ECO:0000313" key="7">
    <source>
        <dbReference type="EMBL" id="GAG57437.1"/>
    </source>
</evidence>
<accession>X0ZH29</accession>
<dbReference type="GO" id="GO:0005886">
    <property type="term" value="C:plasma membrane"/>
    <property type="evidence" value="ECO:0007669"/>
    <property type="project" value="UniProtKB-SubCell"/>
</dbReference>
<keyword evidence="5 6" id="KW-0472">Membrane</keyword>
<evidence type="ECO:0000256" key="1">
    <source>
        <dbReference type="ARBA" id="ARBA00004651"/>
    </source>
</evidence>
<reference evidence="7" key="1">
    <citation type="journal article" date="2014" name="Front. Microbiol.">
        <title>High frequency of phylogenetically diverse reductive dehalogenase-homologous genes in deep subseafloor sedimentary metagenomes.</title>
        <authorList>
            <person name="Kawai M."/>
            <person name="Futagami T."/>
            <person name="Toyoda A."/>
            <person name="Takaki Y."/>
            <person name="Nishi S."/>
            <person name="Hori S."/>
            <person name="Arai W."/>
            <person name="Tsubouchi T."/>
            <person name="Morono Y."/>
            <person name="Uchiyama I."/>
            <person name="Ito T."/>
            <person name="Fujiyama A."/>
            <person name="Inagaki F."/>
            <person name="Takami H."/>
        </authorList>
    </citation>
    <scope>NUCLEOTIDE SEQUENCE</scope>
    <source>
        <strain evidence="7">Expedition CK06-06</strain>
    </source>
</reference>
<feature type="transmembrane region" description="Helical" evidence="6">
    <location>
        <begin position="15"/>
        <end position="33"/>
    </location>
</feature>
<protein>
    <recommendedName>
        <fullName evidence="8">Flippase-like domain-containing protein</fullName>
    </recommendedName>
</protein>
<feature type="non-terminal residue" evidence="7">
    <location>
        <position position="233"/>
    </location>
</feature>
<dbReference type="NCBIfam" id="TIGR00374">
    <property type="entry name" value="flippase-like domain"/>
    <property type="match status" value="1"/>
</dbReference>
<gene>
    <name evidence="7" type="ORF">S01H4_06841</name>
</gene>
<dbReference type="PANTHER" id="PTHR40277">
    <property type="entry name" value="BLL5419 PROTEIN"/>
    <property type="match status" value="1"/>
</dbReference>